<sequence length="288" mass="30309">MIPGAFDYHRPATVEDAVGLLAKLGEEANILAGGHSLIPLMKTRLASPEHLVDISGIGDLKGIAVRGEEIVIGAMTTQFELITSHDLEKHLPVIAETSRLIADPQIRYKGTFGGNVANGDPGNDMPALMMCLGATYAVTGPGGSRDIAARDFYQGAYFTSLEHGDILTEVRIPIPPADHGYAYEKLKRKVGDYATAAAAVAITMADGKCTSASIGLTNVSETPLWASAAAELLVGTNLDKASVDAAVAAAEAITEPATDMRGPSEYRTKMAGVMMRRALERAQSRAKG</sequence>
<dbReference type="SMART" id="SM01092">
    <property type="entry name" value="CO_deh_flav_C"/>
    <property type="match status" value="1"/>
</dbReference>
<dbReference type="PANTHER" id="PTHR42659:SF2">
    <property type="entry name" value="XANTHINE DEHYDROGENASE SUBUNIT C-RELATED"/>
    <property type="match status" value="1"/>
</dbReference>
<dbReference type="GO" id="GO:0016491">
    <property type="term" value="F:oxidoreductase activity"/>
    <property type="evidence" value="ECO:0007669"/>
    <property type="project" value="UniProtKB-KW"/>
</dbReference>
<name>A0A286IFE7_9HYPH</name>
<keyword evidence="1" id="KW-0285">Flavoprotein</keyword>
<evidence type="ECO:0000256" key="2">
    <source>
        <dbReference type="ARBA" id="ARBA00022827"/>
    </source>
</evidence>
<dbReference type="SUPFAM" id="SSF56176">
    <property type="entry name" value="FAD-binding/transporter-associated domain-like"/>
    <property type="match status" value="1"/>
</dbReference>
<dbReference type="FunFam" id="3.30.465.10:FF:000017">
    <property type="entry name" value="Xanthine dehydrogenase, FAD binding subunit"/>
    <property type="match status" value="1"/>
</dbReference>
<dbReference type="Pfam" id="PF00941">
    <property type="entry name" value="FAD_binding_5"/>
    <property type="match status" value="1"/>
</dbReference>
<dbReference type="InterPro" id="IPR002346">
    <property type="entry name" value="Mopterin_DH_FAD-bd"/>
</dbReference>
<proteinExistence type="predicted"/>
<dbReference type="Proteomes" id="UP000219465">
    <property type="component" value="Unassembled WGS sequence"/>
</dbReference>
<dbReference type="PANTHER" id="PTHR42659">
    <property type="entry name" value="XANTHINE DEHYDROGENASE SUBUNIT C-RELATED"/>
    <property type="match status" value="1"/>
</dbReference>
<dbReference type="PROSITE" id="PS51387">
    <property type="entry name" value="FAD_PCMH"/>
    <property type="match status" value="1"/>
</dbReference>
<gene>
    <name evidence="5" type="ORF">SAMN05877838_3734</name>
</gene>
<dbReference type="Gene3D" id="3.30.43.10">
    <property type="entry name" value="Uridine Diphospho-n-acetylenolpyruvylglucosamine Reductase, domain 2"/>
    <property type="match status" value="1"/>
</dbReference>
<dbReference type="Pfam" id="PF03450">
    <property type="entry name" value="CO_deh_flav_C"/>
    <property type="match status" value="1"/>
</dbReference>
<feature type="domain" description="FAD-binding PCMH-type" evidence="4">
    <location>
        <begin position="1"/>
        <end position="177"/>
    </location>
</feature>
<dbReference type="InterPro" id="IPR005107">
    <property type="entry name" value="CO_DH_flav_C"/>
</dbReference>
<evidence type="ECO:0000256" key="1">
    <source>
        <dbReference type="ARBA" id="ARBA00022630"/>
    </source>
</evidence>
<dbReference type="InterPro" id="IPR036683">
    <property type="entry name" value="CO_DH_flav_C_dom_sf"/>
</dbReference>
<evidence type="ECO:0000259" key="4">
    <source>
        <dbReference type="PROSITE" id="PS51387"/>
    </source>
</evidence>
<keyword evidence="2" id="KW-0274">FAD</keyword>
<evidence type="ECO:0000313" key="5">
    <source>
        <dbReference type="EMBL" id="SOE18792.1"/>
    </source>
</evidence>
<dbReference type="Gene3D" id="3.30.465.10">
    <property type="match status" value="1"/>
</dbReference>
<dbReference type="SUPFAM" id="SSF55447">
    <property type="entry name" value="CO dehydrogenase flavoprotein C-terminal domain-like"/>
    <property type="match status" value="1"/>
</dbReference>
<dbReference type="InterPro" id="IPR051312">
    <property type="entry name" value="Diverse_Substr_Oxidored"/>
</dbReference>
<dbReference type="InterPro" id="IPR036318">
    <property type="entry name" value="FAD-bd_PCMH-like_sf"/>
</dbReference>
<dbReference type="AlphaFoldDB" id="A0A286IFE7"/>
<keyword evidence="6" id="KW-1185">Reference proteome</keyword>
<organism evidence="5 6">
    <name type="scientific">Hoeflea halophila</name>
    <dbReference type="NCBI Taxonomy" id="714899"/>
    <lineage>
        <taxon>Bacteria</taxon>
        <taxon>Pseudomonadati</taxon>
        <taxon>Pseudomonadota</taxon>
        <taxon>Alphaproteobacteria</taxon>
        <taxon>Hyphomicrobiales</taxon>
        <taxon>Rhizobiaceae</taxon>
        <taxon>Hoeflea</taxon>
    </lineage>
</organism>
<dbReference type="InterPro" id="IPR016166">
    <property type="entry name" value="FAD-bd_PCMH"/>
</dbReference>
<evidence type="ECO:0000256" key="3">
    <source>
        <dbReference type="ARBA" id="ARBA00023002"/>
    </source>
</evidence>
<dbReference type="InterPro" id="IPR016167">
    <property type="entry name" value="FAD-bd_PCMH_sub1"/>
</dbReference>
<dbReference type="GO" id="GO:0071949">
    <property type="term" value="F:FAD binding"/>
    <property type="evidence" value="ECO:0007669"/>
    <property type="project" value="InterPro"/>
</dbReference>
<evidence type="ECO:0000313" key="6">
    <source>
        <dbReference type="Proteomes" id="UP000219465"/>
    </source>
</evidence>
<dbReference type="Gene3D" id="3.30.390.50">
    <property type="entry name" value="CO dehydrogenase flavoprotein, C-terminal domain"/>
    <property type="match status" value="1"/>
</dbReference>
<dbReference type="RefSeq" id="WP_097109257.1">
    <property type="nucleotide sequence ID" value="NZ_OCPC01000006.1"/>
</dbReference>
<dbReference type="EMBL" id="OCPC01000006">
    <property type="protein sequence ID" value="SOE18792.1"/>
    <property type="molecule type" value="Genomic_DNA"/>
</dbReference>
<protein>
    <submittedName>
        <fullName evidence="5">Carbon monoxide dehydrogenase medium subunit</fullName>
    </submittedName>
</protein>
<dbReference type="OrthoDB" id="9793944at2"/>
<keyword evidence="3" id="KW-0560">Oxidoreductase</keyword>
<accession>A0A286IFE7</accession>
<reference evidence="6" key="1">
    <citation type="submission" date="2017-08" db="EMBL/GenBank/DDBJ databases">
        <authorList>
            <person name="Varghese N."/>
            <person name="Submissions S."/>
        </authorList>
    </citation>
    <scope>NUCLEOTIDE SEQUENCE [LARGE SCALE GENOMIC DNA]</scope>
    <source>
        <strain evidence="6">KCTC 23107</strain>
    </source>
</reference>
<dbReference type="InterPro" id="IPR016169">
    <property type="entry name" value="FAD-bd_PCMH_sub2"/>
</dbReference>